<feature type="domain" description="RNase H type-1" evidence="1">
    <location>
        <begin position="9"/>
        <end position="94"/>
    </location>
</feature>
<dbReference type="Proteomes" id="UP000237347">
    <property type="component" value="Unassembled WGS sequence"/>
</dbReference>
<evidence type="ECO:0000313" key="2">
    <source>
        <dbReference type="EMBL" id="KAK7843624.1"/>
    </source>
</evidence>
<dbReference type="Gene3D" id="3.30.420.10">
    <property type="entry name" value="Ribonuclease H-like superfamily/Ribonuclease H"/>
    <property type="match status" value="1"/>
</dbReference>
<gene>
    <name evidence="2" type="ORF">CFP56_012120</name>
</gene>
<dbReference type="SUPFAM" id="SSF53098">
    <property type="entry name" value="Ribonuclease H-like"/>
    <property type="match status" value="1"/>
</dbReference>
<keyword evidence="3" id="KW-1185">Reference proteome</keyword>
<dbReference type="InterPro" id="IPR002156">
    <property type="entry name" value="RNaseH_domain"/>
</dbReference>
<dbReference type="GO" id="GO:0004523">
    <property type="term" value="F:RNA-DNA hybrid ribonuclease activity"/>
    <property type="evidence" value="ECO:0007669"/>
    <property type="project" value="InterPro"/>
</dbReference>
<dbReference type="PANTHER" id="PTHR47074:SF48">
    <property type="entry name" value="POLYNUCLEOTIDYL TRANSFERASE, RIBONUCLEASE H-LIKE SUPERFAMILY PROTEIN"/>
    <property type="match status" value="1"/>
</dbReference>
<organism evidence="2 3">
    <name type="scientific">Quercus suber</name>
    <name type="common">Cork oak</name>
    <dbReference type="NCBI Taxonomy" id="58331"/>
    <lineage>
        <taxon>Eukaryota</taxon>
        <taxon>Viridiplantae</taxon>
        <taxon>Streptophyta</taxon>
        <taxon>Embryophyta</taxon>
        <taxon>Tracheophyta</taxon>
        <taxon>Spermatophyta</taxon>
        <taxon>Magnoliopsida</taxon>
        <taxon>eudicotyledons</taxon>
        <taxon>Gunneridae</taxon>
        <taxon>Pentapetalae</taxon>
        <taxon>rosids</taxon>
        <taxon>fabids</taxon>
        <taxon>Fagales</taxon>
        <taxon>Fagaceae</taxon>
        <taxon>Quercus</taxon>
    </lineage>
</organism>
<evidence type="ECO:0000313" key="3">
    <source>
        <dbReference type="Proteomes" id="UP000237347"/>
    </source>
</evidence>
<name>A0AAW0KWJ7_QUESU</name>
<dbReference type="InterPro" id="IPR036397">
    <property type="entry name" value="RNaseH_sf"/>
</dbReference>
<proteinExistence type="predicted"/>
<evidence type="ECO:0000259" key="1">
    <source>
        <dbReference type="Pfam" id="PF13456"/>
    </source>
</evidence>
<dbReference type="EMBL" id="PKMF04000199">
    <property type="protein sequence ID" value="KAK7843624.1"/>
    <property type="molecule type" value="Genomic_DNA"/>
</dbReference>
<accession>A0AAW0KWJ7</accession>
<dbReference type="PANTHER" id="PTHR47074">
    <property type="entry name" value="BNAC02G40300D PROTEIN"/>
    <property type="match status" value="1"/>
</dbReference>
<comment type="caution">
    <text evidence="2">The sequence shown here is derived from an EMBL/GenBank/DDBJ whole genome shotgun (WGS) entry which is preliminary data.</text>
</comment>
<dbReference type="AlphaFoldDB" id="A0AAW0KWJ7"/>
<dbReference type="InterPro" id="IPR052929">
    <property type="entry name" value="RNase_H-like_EbsB-rel"/>
</dbReference>
<reference evidence="2 3" key="1">
    <citation type="journal article" date="2018" name="Sci. Data">
        <title>The draft genome sequence of cork oak.</title>
        <authorList>
            <person name="Ramos A.M."/>
            <person name="Usie A."/>
            <person name="Barbosa P."/>
            <person name="Barros P.M."/>
            <person name="Capote T."/>
            <person name="Chaves I."/>
            <person name="Simoes F."/>
            <person name="Abreu I."/>
            <person name="Carrasquinho I."/>
            <person name="Faro C."/>
            <person name="Guimaraes J.B."/>
            <person name="Mendonca D."/>
            <person name="Nobrega F."/>
            <person name="Rodrigues L."/>
            <person name="Saibo N.J.M."/>
            <person name="Varela M.C."/>
            <person name="Egas C."/>
            <person name="Matos J."/>
            <person name="Miguel C.M."/>
            <person name="Oliveira M.M."/>
            <person name="Ricardo C.P."/>
            <person name="Goncalves S."/>
        </authorList>
    </citation>
    <scope>NUCLEOTIDE SEQUENCE [LARGE SCALE GENOMIC DNA]</scope>
    <source>
        <strain evidence="3">cv. HL8</strain>
    </source>
</reference>
<dbReference type="Pfam" id="PF13456">
    <property type="entry name" value="RVT_3"/>
    <property type="match status" value="1"/>
</dbReference>
<dbReference type="InterPro" id="IPR012337">
    <property type="entry name" value="RNaseH-like_sf"/>
</dbReference>
<dbReference type="GO" id="GO:0003676">
    <property type="term" value="F:nucleic acid binding"/>
    <property type="evidence" value="ECO:0007669"/>
    <property type="project" value="InterPro"/>
</dbReference>
<protein>
    <recommendedName>
        <fullName evidence="1">RNase H type-1 domain-containing protein</fullName>
    </recommendedName>
</protein>
<sequence>MSRKLDLPLEALETEVKSLEIGVKFVEEVGLRDVVFEGDSQLIINAVQGIGEAAALVQNIIHGVLQKAQCFRTFDFLHIKRQGNAPAHLLAQHA</sequence>